<feature type="region of interest" description="Disordered" evidence="1">
    <location>
        <begin position="49"/>
        <end position="79"/>
    </location>
</feature>
<evidence type="ECO:0000256" key="1">
    <source>
        <dbReference type="SAM" id="MobiDB-lite"/>
    </source>
</evidence>
<gene>
    <name evidence="3" type="ORF">O0R41_03485</name>
</gene>
<feature type="transmembrane region" description="Helical" evidence="2">
    <location>
        <begin position="20"/>
        <end position="37"/>
    </location>
</feature>
<keyword evidence="4" id="KW-1185">Reference proteome</keyword>
<comment type="caution">
    <text evidence="3">The sequence shown here is derived from an EMBL/GenBank/DDBJ whole genome shotgun (WGS) entry which is preliminary data.</text>
</comment>
<evidence type="ECO:0000256" key="2">
    <source>
        <dbReference type="SAM" id="Phobius"/>
    </source>
</evidence>
<keyword evidence="2" id="KW-0812">Transmembrane</keyword>
<dbReference type="Proteomes" id="UP001185984">
    <property type="component" value="Unassembled WGS sequence"/>
</dbReference>
<name>A0ABU3ZT16_9SPHN</name>
<evidence type="ECO:0000313" key="3">
    <source>
        <dbReference type="EMBL" id="MDV5822659.1"/>
    </source>
</evidence>
<keyword evidence="2" id="KW-1133">Transmembrane helix</keyword>
<accession>A0ABU3ZT16</accession>
<dbReference type="EMBL" id="JAPTHD010000001">
    <property type="protein sequence ID" value="MDV5822659.1"/>
    <property type="molecule type" value="Genomic_DNA"/>
</dbReference>
<evidence type="ECO:0000313" key="4">
    <source>
        <dbReference type="Proteomes" id="UP001185984"/>
    </source>
</evidence>
<feature type="compositionally biased region" description="Low complexity" evidence="1">
    <location>
        <begin position="49"/>
        <end position="63"/>
    </location>
</feature>
<sequence>MRDPPSPPPPEPPQSNSGVILALVAIALILAISFFYLTNERRQDRQADAVTDAAASADNAVQAMGDAARNAADDLERTR</sequence>
<dbReference type="RefSeq" id="WP_317515798.1">
    <property type="nucleotide sequence ID" value="NZ_CP171454.1"/>
</dbReference>
<proteinExistence type="predicted"/>
<organism evidence="3 4">
    <name type="scientific">Sphingobium naphthae</name>
    <dbReference type="NCBI Taxonomy" id="1886786"/>
    <lineage>
        <taxon>Bacteria</taxon>
        <taxon>Pseudomonadati</taxon>
        <taxon>Pseudomonadota</taxon>
        <taxon>Alphaproteobacteria</taxon>
        <taxon>Sphingomonadales</taxon>
        <taxon>Sphingomonadaceae</taxon>
        <taxon>Sphingobium</taxon>
    </lineage>
</organism>
<protein>
    <submittedName>
        <fullName evidence="3">Uncharacterized protein</fullName>
    </submittedName>
</protein>
<keyword evidence="2" id="KW-0472">Membrane</keyword>
<reference evidence="4" key="1">
    <citation type="journal article" date="2022" name="J Environ Chem Eng">
        <title>Biodegradation of petroleum oil using a constructed nonpathogenic and heavy metal-tolerant bacterial consortium isolated from marine sponges.</title>
        <authorList>
            <person name="Dechsakulwatana C."/>
            <person name="Rungsihiranrut A."/>
            <person name="Muangchinda C."/>
            <person name="Ningthoujam R."/>
            <person name="Klankeo P."/>
            <person name="Pinyakong O."/>
        </authorList>
    </citation>
    <scope>NUCLEOTIDE SEQUENCE [LARGE SCALE GENOMIC DNA]</scope>
    <source>
        <strain evidence="4">MO2-4</strain>
    </source>
</reference>